<dbReference type="OrthoDB" id="2020099at2759"/>
<evidence type="ECO:0000313" key="8">
    <source>
        <dbReference type="EMBL" id="KAJ4978823.1"/>
    </source>
</evidence>
<keyword evidence="5" id="KW-0539">Nucleus</keyword>
<gene>
    <name evidence="8" type="ORF">NE237_009603</name>
</gene>
<evidence type="ECO:0000256" key="4">
    <source>
        <dbReference type="ARBA" id="ARBA00023163"/>
    </source>
</evidence>
<feature type="compositionally biased region" description="Low complexity" evidence="6">
    <location>
        <begin position="102"/>
        <end position="113"/>
    </location>
</feature>
<comment type="caution">
    <text evidence="8">The sequence shown here is derived from an EMBL/GenBank/DDBJ whole genome shotgun (WGS) entry which is preliminary data.</text>
</comment>
<dbReference type="AlphaFoldDB" id="A0A9Q0R0G1"/>
<dbReference type="Pfam" id="PF03106">
    <property type="entry name" value="WRKY"/>
    <property type="match status" value="1"/>
</dbReference>
<evidence type="ECO:0000259" key="7">
    <source>
        <dbReference type="PROSITE" id="PS50811"/>
    </source>
</evidence>
<dbReference type="Gene3D" id="2.20.25.80">
    <property type="entry name" value="WRKY domain"/>
    <property type="match status" value="1"/>
</dbReference>
<dbReference type="EMBL" id="JAMYWD010000002">
    <property type="protein sequence ID" value="KAJ4978823.1"/>
    <property type="molecule type" value="Genomic_DNA"/>
</dbReference>
<dbReference type="Proteomes" id="UP001141806">
    <property type="component" value="Unassembled WGS sequence"/>
</dbReference>
<evidence type="ECO:0000256" key="6">
    <source>
        <dbReference type="SAM" id="MobiDB-lite"/>
    </source>
</evidence>
<dbReference type="GO" id="GO:0003700">
    <property type="term" value="F:DNA-binding transcription factor activity"/>
    <property type="evidence" value="ECO:0007669"/>
    <property type="project" value="InterPro"/>
</dbReference>
<evidence type="ECO:0000256" key="2">
    <source>
        <dbReference type="ARBA" id="ARBA00023015"/>
    </source>
</evidence>
<keyword evidence="3" id="KW-0238">DNA-binding</keyword>
<evidence type="ECO:0000256" key="3">
    <source>
        <dbReference type="ARBA" id="ARBA00023125"/>
    </source>
</evidence>
<protein>
    <recommendedName>
        <fullName evidence="7">WRKY domain-containing protein</fullName>
    </recommendedName>
</protein>
<dbReference type="SMART" id="SM00774">
    <property type="entry name" value="WRKY"/>
    <property type="match status" value="1"/>
</dbReference>
<feature type="domain" description="WRKY" evidence="7">
    <location>
        <begin position="32"/>
        <end position="97"/>
    </location>
</feature>
<dbReference type="PANTHER" id="PTHR31221:SF261">
    <property type="entry name" value="OS03G0657400 PROTEIN"/>
    <property type="match status" value="1"/>
</dbReference>
<evidence type="ECO:0000256" key="1">
    <source>
        <dbReference type="ARBA" id="ARBA00004123"/>
    </source>
</evidence>
<dbReference type="InterPro" id="IPR044810">
    <property type="entry name" value="WRKY_plant"/>
</dbReference>
<feature type="compositionally biased region" description="Polar residues" evidence="6">
    <location>
        <begin position="76"/>
        <end position="88"/>
    </location>
</feature>
<dbReference type="SUPFAM" id="SSF118290">
    <property type="entry name" value="WRKY DNA-binding domain"/>
    <property type="match status" value="1"/>
</dbReference>
<organism evidence="8 9">
    <name type="scientific">Protea cynaroides</name>
    <dbReference type="NCBI Taxonomy" id="273540"/>
    <lineage>
        <taxon>Eukaryota</taxon>
        <taxon>Viridiplantae</taxon>
        <taxon>Streptophyta</taxon>
        <taxon>Embryophyta</taxon>
        <taxon>Tracheophyta</taxon>
        <taxon>Spermatophyta</taxon>
        <taxon>Magnoliopsida</taxon>
        <taxon>Proteales</taxon>
        <taxon>Proteaceae</taxon>
        <taxon>Protea</taxon>
    </lineage>
</organism>
<name>A0A9Q0R0G1_9MAGN</name>
<reference evidence="8" key="1">
    <citation type="journal article" date="2023" name="Plant J.">
        <title>The genome of the king protea, Protea cynaroides.</title>
        <authorList>
            <person name="Chang J."/>
            <person name="Duong T.A."/>
            <person name="Schoeman C."/>
            <person name="Ma X."/>
            <person name="Roodt D."/>
            <person name="Barker N."/>
            <person name="Li Z."/>
            <person name="Van de Peer Y."/>
            <person name="Mizrachi E."/>
        </authorList>
    </citation>
    <scope>NUCLEOTIDE SEQUENCE</scope>
    <source>
        <tissue evidence="8">Young leaves</tissue>
    </source>
</reference>
<proteinExistence type="predicted"/>
<dbReference type="GO" id="GO:0005634">
    <property type="term" value="C:nucleus"/>
    <property type="evidence" value="ECO:0007669"/>
    <property type="project" value="UniProtKB-SubCell"/>
</dbReference>
<dbReference type="InterPro" id="IPR003657">
    <property type="entry name" value="WRKY_dom"/>
</dbReference>
<accession>A0A9Q0R0G1</accession>
<keyword evidence="2" id="KW-0805">Transcription regulation</keyword>
<evidence type="ECO:0000256" key="5">
    <source>
        <dbReference type="ARBA" id="ARBA00023242"/>
    </source>
</evidence>
<dbReference type="InterPro" id="IPR036576">
    <property type="entry name" value="WRKY_dom_sf"/>
</dbReference>
<dbReference type="PROSITE" id="PS50811">
    <property type="entry name" value="WRKY"/>
    <property type="match status" value="1"/>
</dbReference>
<keyword evidence="9" id="KW-1185">Reference proteome</keyword>
<feature type="region of interest" description="Disordered" evidence="6">
    <location>
        <begin position="74"/>
        <end position="113"/>
    </location>
</feature>
<dbReference type="GO" id="GO:0043565">
    <property type="term" value="F:sequence-specific DNA binding"/>
    <property type="evidence" value="ECO:0007669"/>
    <property type="project" value="InterPro"/>
</dbReference>
<comment type="subcellular location">
    <subcellularLocation>
        <location evidence="1">Nucleus</location>
    </subcellularLocation>
</comment>
<dbReference type="PANTHER" id="PTHR31221">
    <property type="entry name" value="WRKY TRANSCRIPTION FACTOR PROTEIN 1-RELATED"/>
    <property type="match status" value="1"/>
</dbReference>
<sequence length="131" mass="14969">MAANPPPTRGAPLDDTEERLTEERVRIKEDNTMVIIPADGHGWKKYGQKLIKKINKTRSYFRCHKMNCRAKKRVEWSTSNPGNLQISYEGTHVHPQIGTPDQQGSSQEEASASRVNQYDLYTQVFGDHQNN</sequence>
<keyword evidence="4" id="KW-0804">Transcription</keyword>
<evidence type="ECO:0000313" key="9">
    <source>
        <dbReference type="Proteomes" id="UP001141806"/>
    </source>
</evidence>